<gene>
    <name evidence="1" type="ORF">RFI_17983</name>
</gene>
<organism evidence="1 2">
    <name type="scientific">Reticulomyxa filosa</name>
    <dbReference type="NCBI Taxonomy" id="46433"/>
    <lineage>
        <taxon>Eukaryota</taxon>
        <taxon>Sar</taxon>
        <taxon>Rhizaria</taxon>
        <taxon>Retaria</taxon>
        <taxon>Foraminifera</taxon>
        <taxon>Monothalamids</taxon>
        <taxon>Reticulomyxidae</taxon>
        <taxon>Reticulomyxa</taxon>
    </lineage>
</organism>
<dbReference type="Proteomes" id="UP000023152">
    <property type="component" value="Unassembled WGS sequence"/>
</dbReference>
<name>X6MZJ2_RETFI</name>
<accession>X6MZJ2</accession>
<evidence type="ECO:0000313" key="2">
    <source>
        <dbReference type="Proteomes" id="UP000023152"/>
    </source>
</evidence>
<dbReference type="AlphaFoldDB" id="X6MZJ2"/>
<comment type="caution">
    <text evidence="1">The sequence shown here is derived from an EMBL/GenBank/DDBJ whole genome shotgun (WGS) entry which is preliminary data.</text>
</comment>
<proteinExistence type="predicted"/>
<dbReference type="EMBL" id="ASPP01013881">
    <property type="protein sequence ID" value="ETO19246.1"/>
    <property type="molecule type" value="Genomic_DNA"/>
</dbReference>
<evidence type="ECO:0000313" key="1">
    <source>
        <dbReference type="EMBL" id="ETO19246.1"/>
    </source>
</evidence>
<sequence length="190" mass="22068">MKKFFNIIKRQRPIQKNVGKVFFSITRKTPTISPLVSGKMGLGLRSCQAVTRVITLRRCEFGSFDPKIQVDIPNATIRDLKKTCDNLQGIFKDQASFKLEKYRNNEPEKNDFYKLTVSIIKYGASVFELQVMENLVDKKLVVREITRNVHGFHKSFISKDSSFYFHILKIILDIEKRGLAAIDEREFDRS</sequence>
<reference evidence="1 2" key="1">
    <citation type="journal article" date="2013" name="Curr. Biol.">
        <title>The Genome of the Foraminiferan Reticulomyxa filosa.</title>
        <authorList>
            <person name="Glockner G."/>
            <person name="Hulsmann N."/>
            <person name="Schleicher M."/>
            <person name="Noegel A.A."/>
            <person name="Eichinger L."/>
            <person name="Gallinger C."/>
            <person name="Pawlowski J."/>
            <person name="Sierra R."/>
            <person name="Euteneuer U."/>
            <person name="Pillet L."/>
            <person name="Moustafa A."/>
            <person name="Platzer M."/>
            <person name="Groth M."/>
            <person name="Szafranski K."/>
            <person name="Schliwa M."/>
        </authorList>
    </citation>
    <scope>NUCLEOTIDE SEQUENCE [LARGE SCALE GENOMIC DNA]</scope>
</reference>
<keyword evidence="2" id="KW-1185">Reference proteome</keyword>
<protein>
    <submittedName>
        <fullName evidence="1">Uncharacterized protein</fullName>
    </submittedName>
</protein>